<evidence type="ECO:0000256" key="1">
    <source>
        <dbReference type="SAM" id="Phobius"/>
    </source>
</evidence>
<dbReference type="PANTHER" id="PTHR38441">
    <property type="entry name" value="INTEGRAL MEMBRANE PROTEIN-RELATED"/>
    <property type="match status" value="1"/>
</dbReference>
<dbReference type="PANTHER" id="PTHR38441:SF1">
    <property type="entry name" value="MEMBRANE PROTEIN"/>
    <property type="match status" value="1"/>
</dbReference>
<reference evidence="2 3" key="1">
    <citation type="submission" date="2014-08" db="EMBL/GenBank/DDBJ databases">
        <title>Complete genome sequence of Corynebacterium aquilae S-613T(T) (=DSM 44791(T)), isolated from the choana of a healthy golden eagle.</title>
        <authorList>
            <person name="Ruckert C."/>
            <person name="Albersmeier A."/>
            <person name="Winkler A."/>
            <person name="Kalinowski J."/>
        </authorList>
    </citation>
    <scope>NUCLEOTIDE SEQUENCE [LARGE SCALE GENOMIC DNA]</scope>
    <source>
        <strain evidence="2 3">S-613</strain>
    </source>
</reference>
<feature type="transmembrane region" description="Helical" evidence="1">
    <location>
        <begin position="72"/>
        <end position="94"/>
    </location>
</feature>
<gene>
    <name evidence="2" type="ORF">CAQU_03620</name>
</gene>
<proteinExistence type="predicted"/>
<dbReference type="Pfam" id="PF04341">
    <property type="entry name" value="DUF485"/>
    <property type="match status" value="1"/>
</dbReference>
<dbReference type="OrthoDB" id="3543412at2"/>
<keyword evidence="3" id="KW-1185">Reference proteome</keyword>
<protein>
    <submittedName>
        <fullName evidence="2">Membrane protein</fullName>
    </submittedName>
</protein>
<evidence type="ECO:0000313" key="2">
    <source>
        <dbReference type="EMBL" id="APT84308.1"/>
    </source>
</evidence>
<keyword evidence="1" id="KW-1133">Transmembrane helix</keyword>
<dbReference type="KEGG" id="caqu:CAQU_03620"/>
<sequence length="114" mass="13104">MSAQATPRDSRREPTAAEFRAMQASPEFQDLKHTFRKFTFPMTACFFIWYVIYVLLAIYNPGLYSKSIAGNVNLGVFMGLAQFLTTFIITALYIRYANTEIEPRATKIREEMEG</sequence>
<dbReference type="STRING" id="1431546.CAQU_03620"/>
<dbReference type="InterPro" id="IPR007436">
    <property type="entry name" value="DUF485"/>
</dbReference>
<name>A0A1L7CEQ9_9CORY</name>
<evidence type="ECO:0000313" key="3">
    <source>
        <dbReference type="Proteomes" id="UP000185478"/>
    </source>
</evidence>
<organism evidence="2 3">
    <name type="scientific">Corynebacterium aquilae DSM 44791</name>
    <dbReference type="NCBI Taxonomy" id="1431546"/>
    <lineage>
        <taxon>Bacteria</taxon>
        <taxon>Bacillati</taxon>
        <taxon>Actinomycetota</taxon>
        <taxon>Actinomycetes</taxon>
        <taxon>Mycobacteriales</taxon>
        <taxon>Corynebacteriaceae</taxon>
        <taxon>Corynebacterium</taxon>
    </lineage>
</organism>
<keyword evidence="1" id="KW-0472">Membrane</keyword>
<dbReference type="EMBL" id="CP009245">
    <property type="protein sequence ID" value="APT84308.1"/>
    <property type="molecule type" value="Genomic_DNA"/>
</dbReference>
<keyword evidence="1" id="KW-0812">Transmembrane</keyword>
<accession>A0A1L7CEQ9</accession>
<dbReference type="RefSeq" id="WP_075725279.1">
    <property type="nucleotide sequence ID" value="NZ_CP009245.1"/>
</dbReference>
<dbReference type="AlphaFoldDB" id="A0A1L7CEQ9"/>
<feature type="transmembrane region" description="Helical" evidence="1">
    <location>
        <begin position="38"/>
        <end position="60"/>
    </location>
</feature>
<dbReference type="Proteomes" id="UP000185478">
    <property type="component" value="Chromosome"/>
</dbReference>